<dbReference type="GO" id="GO:0000978">
    <property type="term" value="F:RNA polymerase II cis-regulatory region sequence-specific DNA binding"/>
    <property type="evidence" value="ECO:0007669"/>
    <property type="project" value="TreeGrafter"/>
</dbReference>
<feature type="domain" description="C2H2-type" evidence="7">
    <location>
        <begin position="488"/>
        <end position="511"/>
    </location>
</feature>
<evidence type="ECO:0000259" key="7">
    <source>
        <dbReference type="PROSITE" id="PS50157"/>
    </source>
</evidence>
<evidence type="ECO:0000256" key="2">
    <source>
        <dbReference type="ARBA" id="ARBA00022737"/>
    </source>
</evidence>
<dbReference type="InterPro" id="IPR036236">
    <property type="entry name" value="Znf_C2H2_sf"/>
</dbReference>
<accession>A0A8J9UNA9</accession>
<protein>
    <recommendedName>
        <fullName evidence="7">C2H2-type domain-containing protein</fullName>
    </recommendedName>
</protein>
<feature type="domain" description="C2H2-type" evidence="7">
    <location>
        <begin position="363"/>
        <end position="390"/>
    </location>
</feature>
<feature type="region of interest" description="Disordered" evidence="6">
    <location>
        <begin position="256"/>
        <end position="301"/>
    </location>
</feature>
<feature type="domain" description="C2H2-type" evidence="7">
    <location>
        <begin position="447"/>
        <end position="474"/>
    </location>
</feature>
<reference evidence="8" key="1">
    <citation type="submission" date="2021-12" db="EMBL/GenBank/DDBJ databases">
        <authorList>
            <person name="Martin H S."/>
        </authorList>
    </citation>
    <scope>NUCLEOTIDE SEQUENCE</scope>
</reference>
<keyword evidence="9" id="KW-1185">Reference proteome</keyword>
<feature type="region of interest" description="Disordered" evidence="6">
    <location>
        <begin position="509"/>
        <end position="580"/>
    </location>
</feature>
<dbReference type="GO" id="GO:0008270">
    <property type="term" value="F:zinc ion binding"/>
    <property type="evidence" value="ECO:0007669"/>
    <property type="project" value="UniProtKB-KW"/>
</dbReference>
<evidence type="ECO:0000256" key="4">
    <source>
        <dbReference type="ARBA" id="ARBA00022833"/>
    </source>
</evidence>
<evidence type="ECO:0000313" key="8">
    <source>
        <dbReference type="EMBL" id="CAH0723037.1"/>
    </source>
</evidence>
<feature type="domain" description="C2H2-type" evidence="7">
    <location>
        <begin position="391"/>
        <end position="418"/>
    </location>
</feature>
<feature type="non-terminal residue" evidence="8">
    <location>
        <position position="611"/>
    </location>
</feature>
<name>A0A8J9UNA9_9NEOP</name>
<dbReference type="FunFam" id="3.30.160.60:FF:002343">
    <property type="entry name" value="Zinc finger protein 33A"/>
    <property type="match status" value="1"/>
</dbReference>
<keyword evidence="1" id="KW-0479">Metal-binding</keyword>
<evidence type="ECO:0000256" key="6">
    <source>
        <dbReference type="SAM" id="MobiDB-lite"/>
    </source>
</evidence>
<feature type="compositionally biased region" description="Basic residues" evidence="6">
    <location>
        <begin position="275"/>
        <end position="301"/>
    </location>
</feature>
<dbReference type="FunFam" id="3.30.160.60:FF:000624">
    <property type="entry name" value="zinc finger protein 697"/>
    <property type="match status" value="1"/>
</dbReference>
<proteinExistence type="predicted"/>
<dbReference type="PANTHER" id="PTHR23235">
    <property type="entry name" value="KRUEPPEL-LIKE TRANSCRIPTION FACTOR"/>
    <property type="match status" value="1"/>
</dbReference>
<dbReference type="OrthoDB" id="3533395at2759"/>
<feature type="domain" description="C2H2-type" evidence="7">
    <location>
        <begin position="419"/>
        <end position="446"/>
    </location>
</feature>
<dbReference type="AlphaFoldDB" id="A0A8J9UNA9"/>
<keyword evidence="4" id="KW-0862">Zinc</keyword>
<evidence type="ECO:0000256" key="3">
    <source>
        <dbReference type="ARBA" id="ARBA00022771"/>
    </source>
</evidence>
<organism evidence="8 9">
    <name type="scientific">Brenthis ino</name>
    <name type="common">lesser marbled fritillary</name>
    <dbReference type="NCBI Taxonomy" id="405034"/>
    <lineage>
        <taxon>Eukaryota</taxon>
        <taxon>Metazoa</taxon>
        <taxon>Ecdysozoa</taxon>
        <taxon>Arthropoda</taxon>
        <taxon>Hexapoda</taxon>
        <taxon>Insecta</taxon>
        <taxon>Pterygota</taxon>
        <taxon>Neoptera</taxon>
        <taxon>Endopterygota</taxon>
        <taxon>Lepidoptera</taxon>
        <taxon>Glossata</taxon>
        <taxon>Ditrysia</taxon>
        <taxon>Papilionoidea</taxon>
        <taxon>Nymphalidae</taxon>
        <taxon>Heliconiinae</taxon>
        <taxon>Argynnini</taxon>
        <taxon>Brenthis</taxon>
    </lineage>
</organism>
<dbReference type="Proteomes" id="UP000838878">
    <property type="component" value="Chromosome 3"/>
</dbReference>
<feature type="compositionally biased region" description="Basic and acidic residues" evidence="6">
    <location>
        <begin position="554"/>
        <end position="563"/>
    </location>
</feature>
<gene>
    <name evidence="8" type="ORF">BINO364_LOCUS8913</name>
</gene>
<keyword evidence="2" id="KW-0677">Repeat</keyword>
<dbReference type="PROSITE" id="PS50157">
    <property type="entry name" value="ZINC_FINGER_C2H2_2"/>
    <property type="match status" value="6"/>
</dbReference>
<sequence>MTEACQANCNTDENKCLPVDNSVLGVKEEEDVIVKQEFVECLVCLGRTTEHCDLNTTTTAAGTALHDYLCKFTQTDLTKSTNSNRFICKTCLNLVNILEHAEIEYFKIKEEFQSVVNKNPLFESQNVQNSVTLESVKNEKSELYADNKVNDDSEDEPLSLTKKKRYRKVDKRKKKSVTEIKRKEHPNVSNDKWECAECNATGENGGVEALTNHMLLSHTLSTTLQIEHIKKEESPDRAQSPDLNGYDDAFKIEAEGFDDDDDESSSYMPEELSNGKHKRSKLLVRSERKSRKSSTVKKKKDPKVIHQCDQCNAKYTSLVRLEHHKQKHEDSKPPYICEVCGAHYKHKRACDIHVAMHKGISDWKCEECNKLFPSKGALQRHNNIHTGKLNYQCDLCGKSFIHTSSFKMHKLSHSGVKPHACDVCGLALMTRSHLKRHKRVHSGEKRHECAVCGKRFSERYNLAAHARAHAAGDGAAAGAGAGVRRKLFRCSFCPERFERRALLERHAGAAHGRALERPPPTPRNTMSKLLKAQAQRRDAPPPALAPAHAPAPDGDVKINRSPETRTSSVSSQTSHSHKHLSQLTATSELIAAGSWAGVYAAEFGLRADYPH</sequence>
<feature type="compositionally biased region" description="Low complexity" evidence="6">
    <location>
        <begin position="564"/>
        <end position="574"/>
    </location>
</feature>
<evidence type="ECO:0000256" key="1">
    <source>
        <dbReference type="ARBA" id="ARBA00022723"/>
    </source>
</evidence>
<dbReference type="SMART" id="SM00355">
    <property type="entry name" value="ZnF_C2H2"/>
    <property type="match status" value="8"/>
</dbReference>
<dbReference type="Pfam" id="PF00096">
    <property type="entry name" value="zf-C2H2"/>
    <property type="match status" value="4"/>
</dbReference>
<feature type="domain" description="C2H2-type" evidence="7">
    <location>
        <begin position="306"/>
        <end position="333"/>
    </location>
</feature>
<dbReference type="InterPro" id="IPR013087">
    <property type="entry name" value="Znf_C2H2_type"/>
</dbReference>
<evidence type="ECO:0000256" key="5">
    <source>
        <dbReference type="PROSITE-ProRule" id="PRU00042"/>
    </source>
</evidence>
<evidence type="ECO:0000313" key="9">
    <source>
        <dbReference type="Proteomes" id="UP000838878"/>
    </source>
</evidence>
<dbReference type="Gene3D" id="3.30.160.60">
    <property type="entry name" value="Classic Zinc Finger"/>
    <property type="match status" value="5"/>
</dbReference>
<dbReference type="GO" id="GO:0000981">
    <property type="term" value="F:DNA-binding transcription factor activity, RNA polymerase II-specific"/>
    <property type="evidence" value="ECO:0007669"/>
    <property type="project" value="TreeGrafter"/>
</dbReference>
<dbReference type="SUPFAM" id="SSF57667">
    <property type="entry name" value="beta-beta-alpha zinc fingers"/>
    <property type="match status" value="3"/>
</dbReference>
<dbReference type="PANTHER" id="PTHR23235:SF120">
    <property type="entry name" value="KRUPPEL-LIKE FACTOR 15"/>
    <property type="match status" value="1"/>
</dbReference>
<dbReference type="EMBL" id="OV170223">
    <property type="protein sequence ID" value="CAH0723037.1"/>
    <property type="molecule type" value="Genomic_DNA"/>
</dbReference>
<dbReference type="PROSITE" id="PS00028">
    <property type="entry name" value="ZINC_FINGER_C2H2_1"/>
    <property type="match status" value="6"/>
</dbReference>
<keyword evidence="3 5" id="KW-0863">Zinc-finger</keyword>